<dbReference type="PANTHER" id="PTHR37488:SF6">
    <property type="entry name" value="DUF1275 DOMAIN PROTEIN (AFU_ORTHOLOGUE AFUA_3G07550)"/>
    <property type="match status" value="1"/>
</dbReference>
<accession>A0A093XU00</accession>
<evidence type="ECO:0000313" key="2">
    <source>
        <dbReference type="EMBL" id="KFX48743.1"/>
    </source>
</evidence>
<keyword evidence="1" id="KW-0812">Transmembrane</keyword>
<reference evidence="2" key="2">
    <citation type="journal article" date="2014" name="PLoS Genet.">
        <title>Signature gene expression reveals novel clues to the molecular mechanisms of dimorphic transition in Penicillium marneffei.</title>
        <authorList>
            <person name="Yang E."/>
            <person name="Wang G."/>
            <person name="Cai J."/>
            <person name="Woo P.C."/>
            <person name="Lau S.K."/>
            <person name="Yuen K.-Y."/>
            <person name="Chow W.-N."/>
            <person name="Lin X."/>
        </authorList>
    </citation>
    <scope>NUCLEOTIDE SEQUENCE</scope>
    <source>
        <strain evidence="2">PM1</strain>
    </source>
</reference>
<dbReference type="HOGENOM" id="CLU_769815_0_0_1"/>
<feature type="transmembrane region" description="Helical" evidence="1">
    <location>
        <begin position="129"/>
        <end position="153"/>
    </location>
</feature>
<feature type="transmembrane region" description="Helical" evidence="1">
    <location>
        <begin position="225"/>
        <end position="244"/>
    </location>
</feature>
<feature type="transmembrane region" description="Helical" evidence="1">
    <location>
        <begin position="256"/>
        <end position="277"/>
    </location>
</feature>
<dbReference type="EMBL" id="JPOX01000011">
    <property type="protein sequence ID" value="KFX48743.1"/>
    <property type="molecule type" value="Genomic_DNA"/>
</dbReference>
<reference key="1">
    <citation type="journal article" date="2014" name="PLoS Genet.">
        <title>Signature Gene Expression Reveals Novel Clues to the Molecular Mechanisms of Dimorphic Transition in Penicillium marneffei.</title>
        <authorList>
            <person name="Yang E."/>
            <person name="Wang G."/>
            <person name="Cai J."/>
            <person name="Woo P.C."/>
            <person name="Lau S.K."/>
            <person name="Yuen K.-Y."/>
            <person name="Chow W.-N."/>
            <person name="Lin X."/>
        </authorList>
    </citation>
    <scope>NUCLEOTIDE SEQUENCE [LARGE SCALE GENOMIC DNA]</scope>
    <source>
        <strain>PM1</strain>
    </source>
</reference>
<dbReference type="eggNOG" id="ENOG502S0ZW">
    <property type="taxonomic scope" value="Eukaryota"/>
</dbReference>
<feature type="transmembrane region" description="Helical" evidence="1">
    <location>
        <begin position="50"/>
        <end position="73"/>
    </location>
</feature>
<evidence type="ECO:0000256" key="1">
    <source>
        <dbReference type="SAM" id="Phobius"/>
    </source>
</evidence>
<gene>
    <name evidence="2" type="ORF">GQ26_0111300</name>
</gene>
<dbReference type="AlphaFoldDB" id="A0A093XU00"/>
<feature type="transmembrane region" description="Helical" evidence="1">
    <location>
        <begin position="165"/>
        <end position="186"/>
    </location>
</feature>
<protein>
    <recommendedName>
        <fullName evidence="3">DUF1275 domain protein</fullName>
    </recommendedName>
</protein>
<proteinExistence type="predicted"/>
<keyword evidence="1" id="KW-0472">Membrane</keyword>
<name>A0A093XU00_TALMA</name>
<feature type="transmembrane region" description="Helical" evidence="1">
    <location>
        <begin position="98"/>
        <end position="117"/>
    </location>
</feature>
<evidence type="ECO:0008006" key="3">
    <source>
        <dbReference type="Google" id="ProtNLM"/>
    </source>
</evidence>
<dbReference type="InterPro" id="IPR010699">
    <property type="entry name" value="DUF1275"/>
</dbReference>
<comment type="caution">
    <text evidence="2">The sequence shown here is derived from an EMBL/GenBank/DDBJ whole genome shotgun (WGS) entry which is preliminary data.</text>
</comment>
<sequence>MLKRSVSFLPTDQISTAETLSQKQGTLIKIRDQNLVQYLASDINTKRADIILIICAFVSGLVDGVSFTAWGSFASMQTGNSVFIALGASGQPQYPDYLWAKSLISVATFVISNIFFSRFMRFLGPRRRVTNIICFLLQSLALLVAALLVHVHVVSPRAENPRAPIAWMQVLPISLLAFQAAGQIVASRTLGYDEIPTVVLTTLLCDLLIDQRLFAADNPKRNRRVACFVTLILGAMTAGGLYSLTNFIQGTPSERTVVDICALIGLSIGISAGSDWLNGDKSGRRKSCVLLGNTCYYEQLANGQSVQHEGSDQGSDGVRALGGGGSVWVMQLYAGFNEKCRVQSMVYYVVCYETLDTSQH</sequence>
<keyword evidence="1" id="KW-1133">Transmembrane helix</keyword>
<organism evidence="2">
    <name type="scientific">Talaromyces marneffei PM1</name>
    <dbReference type="NCBI Taxonomy" id="1077442"/>
    <lineage>
        <taxon>Eukaryota</taxon>
        <taxon>Fungi</taxon>
        <taxon>Dikarya</taxon>
        <taxon>Ascomycota</taxon>
        <taxon>Pezizomycotina</taxon>
        <taxon>Eurotiomycetes</taxon>
        <taxon>Eurotiomycetidae</taxon>
        <taxon>Eurotiales</taxon>
        <taxon>Trichocomaceae</taxon>
        <taxon>Talaromyces</taxon>
        <taxon>Talaromyces sect. Talaromyces</taxon>
    </lineage>
</organism>
<dbReference type="Pfam" id="PF06912">
    <property type="entry name" value="DUF1275"/>
    <property type="match status" value="1"/>
</dbReference>
<dbReference type="PANTHER" id="PTHR37488">
    <property type="entry name" value="DUF1275 DOMAIN-CONTAINING PROTEIN"/>
    <property type="match status" value="1"/>
</dbReference>